<evidence type="ECO:0000259" key="3">
    <source>
        <dbReference type="SMART" id="SM00460"/>
    </source>
</evidence>
<accession>A0ABS7FKW4</accession>
<feature type="transmembrane region" description="Helical" evidence="2">
    <location>
        <begin position="111"/>
        <end position="130"/>
    </location>
</feature>
<dbReference type="SMART" id="SM00460">
    <property type="entry name" value="TGc"/>
    <property type="match status" value="1"/>
</dbReference>
<dbReference type="Pfam" id="PF13559">
    <property type="entry name" value="DUF4129"/>
    <property type="match status" value="1"/>
</dbReference>
<name>A0ABS7FKW4_9ACTN</name>
<feature type="transmembrane region" description="Helical" evidence="2">
    <location>
        <begin position="24"/>
        <end position="43"/>
    </location>
</feature>
<reference evidence="4 5" key="1">
    <citation type="submission" date="2021-07" db="EMBL/GenBank/DDBJ databases">
        <title>Actinomadura sp. PM05-2 isolated from lichen.</title>
        <authorList>
            <person name="Somphong A."/>
            <person name="Phongsopitanun W."/>
            <person name="Tanasupawat S."/>
            <person name="Peongsungnone V."/>
        </authorList>
    </citation>
    <scope>NUCLEOTIDE SEQUENCE [LARGE SCALE GENOMIC DNA]</scope>
    <source>
        <strain evidence="4 5">PM05-2</strain>
    </source>
</reference>
<feature type="region of interest" description="Disordered" evidence="1">
    <location>
        <begin position="196"/>
        <end position="222"/>
    </location>
</feature>
<feature type="region of interest" description="Disordered" evidence="1">
    <location>
        <begin position="664"/>
        <end position="697"/>
    </location>
</feature>
<feature type="transmembrane region" description="Helical" evidence="2">
    <location>
        <begin position="234"/>
        <end position="252"/>
    </location>
</feature>
<keyword evidence="2" id="KW-1133">Transmembrane helix</keyword>
<dbReference type="InterPro" id="IPR021878">
    <property type="entry name" value="TgpA_N"/>
</dbReference>
<gene>
    <name evidence="4" type="ORF">K1Y72_01410</name>
</gene>
<keyword evidence="5" id="KW-1185">Reference proteome</keyword>
<sequence length="839" mass="88356">MTIMAGLATLAGSAGLYPLFGGRSWFWAGAGAVVMVALGGVLARRLRLPAALGAACGLAALLLYLTVAFTRDEALLWIVPTPASLARLTDLIGAGWDAANRYAAPVPLAPGIKVLSTIGIGLVAVIVDVLAVRLRRAAPAGLPLLALYSVPAAVRQDSVHWAIFGIGATGYLALLMADARDRVGGWGRLVRTPRWSEDEPLVPGGPGLGGGDGRAEEHGERPDGAALAATGRRIGAGAIAVAVLVPLAVPGIHPRGALGLHGARGGSQTVTTPDPLVSLRRELTKTDGAVVLTYTTDDPSPDYLRLYALDRFDDDRWTFTRMQSSDRDRITGRDLPPAPGLGGVATRRADSRIAVRSEVADMRFLPLPYAPASISIKGDWRLDPESMMVYSLKGTAAGRTYGVRSVRAEPSVAALETGGAYPTDIVTRYTGYPRNVPARIRELAEDVTAGARTAYAQAVALQRWFTVTGGFHYDLTATSPRRGDDLADFLLVSKRGYCEQFAASMALMARILGIPARVGLGFTAGTESSPGHYTVRSRDSHAWPELYFVGTGWVRFEPTPSGAAGQGTASTPSYSLPDAAGGASGGADGALPSASPSAAGQPSAAATEGADRHRNDEGEQAAPDQGDRNSGHPAAWPAVLVLLALLLLAPMVARAVIRRRRWAATAPPEPPRPSGGPWKRPAEEPPARRPGGPGGAAHVAWREMRADALDHGLPWQPSDTPRATAIRLAEELDMDAGSAAALRRIARAEEEARYSATAAPPSPERLRADVRTVRAAFAAGVTRRARWRARVLPPSTVDSATAAARGASERLLAALTRVTAKADKLNQAVLHRTRRRPRP</sequence>
<comment type="caution">
    <text evidence="4">The sequence shown here is derived from an EMBL/GenBank/DDBJ whole genome shotgun (WGS) entry which is preliminary data.</text>
</comment>
<evidence type="ECO:0000256" key="2">
    <source>
        <dbReference type="SAM" id="Phobius"/>
    </source>
</evidence>
<dbReference type="EMBL" id="JAIBOA010000001">
    <property type="protein sequence ID" value="MBW8481008.1"/>
    <property type="molecule type" value="Genomic_DNA"/>
</dbReference>
<dbReference type="PANTHER" id="PTHR42736:SF1">
    <property type="entry name" value="PROTEIN-GLUTAMINE GAMMA-GLUTAMYLTRANSFERASE"/>
    <property type="match status" value="1"/>
</dbReference>
<feature type="transmembrane region" description="Helical" evidence="2">
    <location>
        <begin position="634"/>
        <end position="653"/>
    </location>
</feature>
<proteinExistence type="predicted"/>
<feature type="compositionally biased region" description="Low complexity" evidence="1">
    <location>
        <begin position="589"/>
        <end position="606"/>
    </location>
</feature>
<feature type="region of interest" description="Disordered" evidence="1">
    <location>
        <begin position="561"/>
        <end position="631"/>
    </location>
</feature>
<feature type="transmembrane region" description="Helical" evidence="2">
    <location>
        <begin position="160"/>
        <end position="179"/>
    </location>
</feature>
<feature type="compositionally biased region" description="Basic and acidic residues" evidence="1">
    <location>
        <begin position="213"/>
        <end position="222"/>
    </location>
</feature>
<feature type="transmembrane region" description="Helical" evidence="2">
    <location>
        <begin position="137"/>
        <end position="154"/>
    </location>
</feature>
<dbReference type="SUPFAM" id="SSF54001">
    <property type="entry name" value="Cysteine proteinases"/>
    <property type="match status" value="1"/>
</dbReference>
<feature type="transmembrane region" description="Helical" evidence="2">
    <location>
        <begin position="50"/>
        <end position="70"/>
    </location>
</feature>
<dbReference type="InterPro" id="IPR002931">
    <property type="entry name" value="Transglutaminase-like"/>
</dbReference>
<dbReference type="Pfam" id="PF11992">
    <property type="entry name" value="TgpA_N"/>
    <property type="match status" value="1"/>
</dbReference>
<dbReference type="InterPro" id="IPR025403">
    <property type="entry name" value="TgpA-like_C"/>
</dbReference>
<protein>
    <submittedName>
        <fullName evidence="4">TransglutaminaseTgpA domain-containing protein</fullName>
    </submittedName>
</protein>
<dbReference type="PANTHER" id="PTHR42736">
    <property type="entry name" value="PROTEIN-GLUTAMINE GAMMA-GLUTAMYLTRANSFERASE"/>
    <property type="match status" value="1"/>
</dbReference>
<dbReference type="InterPro" id="IPR052901">
    <property type="entry name" value="Bact_TGase-like"/>
</dbReference>
<organism evidence="4 5">
    <name type="scientific">Actinomadura parmotrematis</name>
    <dbReference type="NCBI Taxonomy" id="2864039"/>
    <lineage>
        <taxon>Bacteria</taxon>
        <taxon>Bacillati</taxon>
        <taxon>Actinomycetota</taxon>
        <taxon>Actinomycetes</taxon>
        <taxon>Streptosporangiales</taxon>
        <taxon>Thermomonosporaceae</taxon>
        <taxon>Actinomadura</taxon>
    </lineage>
</organism>
<keyword evidence="2" id="KW-0812">Transmembrane</keyword>
<dbReference type="Gene3D" id="3.10.620.30">
    <property type="match status" value="1"/>
</dbReference>
<evidence type="ECO:0000313" key="5">
    <source>
        <dbReference type="Proteomes" id="UP000774570"/>
    </source>
</evidence>
<feature type="domain" description="Transglutaminase-like" evidence="3">
    <location>
        <begin position="490"/>
        <end position="560"/>
    </location>
</feature>
<dbReference type="Proteomes" id="UP000774570">
    <property type="component" value="Unassembled WGS sequence"/>
</dbReference>
<dbReference type="Pfam" id="PF01841">
    <property type="entry name" value="Transglut_core"/>
    <property type="match status" value="1"/>
</dbReference>
<evidence type="ECO:0000313" key="4">
    <source>
        <dbReference type="EMBL" id="MBW8481008.1"/>
    </source>
</evidence>
<keyword evidence="2" id="KW-0472">Membrane</keyword>
<evidence type="ECO:0000256" key="1">
    <source>
        <dbReference type="SAM" id="MobiDB-lite"/>
    </source>
</evidence>
<dbReference type="InterPro" id="IPR038765">
    <property type="entry name" value="Papain-like_cys_pep_sf"/>
</dbReference>